<keyword evidence="4" id="KW-1185">Reference proteome</keyword>
<sequence>MKASIDRKKQLLTICSCVLLCLPVAAKAAETAPVETTPAETTPAEAASMPETTVTNRAVSSLSVGTEMMSGDTTYQIGYPVTFDGETSGGYFPFSELEWPLDVVLGRIDGLAVFHDKWRLSGYFKMDLSDPDDEMKDSDWLTDLDPSRLDVYSESSIEDFSAFVINIDLSYIFVNKNGFVLYGGAGYQYQDFSFDGALITQYSPSGLPGFYFEGDGRVGITYDIEYSIPYLLLGTGFGVGDKFSFDASFAFSPFASAEDEDHHLMREFGGKISKSDMDGTALIFNASGKYNFTPRWFMLLGFQHTDIDVDGTMDQSYVETGYFLSNRVESESKQTSVYLSLGANF</sequence>
<reference evidence="3 4" key="1">
    <citation type="submission" date="2016-10" db="EMBL/GenBank/DDBJ databases">
        <authorList>
            <person name="de Groot N.N."/>
        </authorList>
    </citation>
    <scope>NUCLEOTIDE SEQUENCE [LARGE SCALE GENOMIC DNA]</scope>
    <source>
        <strain evidence="3 4">DSM 12130</strain>
    </source>
</reference>
<dbReference type="EMBL" id="FNJI01000002">
    <property type="protein sequence ID" value="SDO49977.1"/>
    <property type="molecule type" value="Genomic_DNA"/>
</dbReference>
<protein>
    <submittedName>
        <fullName evidence="3">Outer membrane protease</fullName>
    </submittedName>
</protein>
<feature type="signal peptide" evidence="2">
    <location>
        <begin position="1"/>
        <end position="28"/>
    </location>
</feature>
<keyword evidence="2" id="KW-0732">Signal</keyword>
<gene>
    <name evidence="3" type="ORF">SAMN05660330_00411</name>
</gene>
<evidence type="ECO:0000313" key="3">
    <source>
        <dbReference type="EMBL" id="SDO49977.1"/>
    </source>
</evidence>
<keyword evidence="3" id="KW-0645">Protease</keyword>
<dbReference type="GO" id="GO:0004190">
    <property type="term" value="F:aspartic-type endopeptidase activity"/>
    <property type="evidence" value="ECO:0007669"/>
    <property type="project" value="InterPro"/>
</dbReference>
<name>A0A1H0K1Y2_9BACT</name>
<dbReference type="InterPro" id="IPR000036">
    <property type="entry name" value="Peptidase_A26_omptin"/>
</dbReference>
<evidence type="ECO:0000256" key="1">
    <source>
        <dbReference type="SAM" id="MobiDB-lite"/>
    </source>
</evidence>
<proteinExistence type="predicted"/>
<dbReference type="GO" id="GO:0006508">
    <property type="term" value="P:proteolysis"/>
    <property type="evidence" value="ECO:0007669"/>
    <property type="project" value="UniProtKB-KW"/>
</dbReference>
<dbReference type="RefSeq" id="WP_176761036.1">
    <property type="nucleotide sequence ID" value="NZ_FNJI01000002.1"/>
</dbReference>
<dbReference type="InterPro" id="IPR020080">
    <property type="entry name" value="OM_adhesin/peptidase_omptin"/>
</dbReference>
<dbReference type="SUPFAM" id="SSF69917">
    <property type="entry name" value="OMPT-like"/>
    <property type="match status" value="1"/>
</dbReference>
<accession>A0A1H0K1Y2</accession>
<dbReference type="Gene3D" id="2.40.128.90">
    <property type="entry name" value="OMPT-like"/>
    <property type="match status" value="1"/>
</dbReference>
<dbReference type="Proteomes" id="UP000199073">
    <property type="component" value="Unassembled WGS sequence"/>
</dbReference>
<dbReference type="InterPro" id="IPR053724">
    <property type="entry name" value="OMP_A26_sf"/>
</dbReference>
<evidence type="ECO:0000256" key="2">
    <source>
        <dbReference type="SAM" id="SignalP"/>
    </source>
</evidence>
<organism evidence="3 4">
    <name type="scientific">Desulforhopalus singaporensis</name>
    <dbReference type="NCBI Taxonomy" id="91360"/>
    <lineage>
        <taxon>Bacteria</taxon>
        <taxon>Pseudomonadati</taxon>
        <taxon>Thermodesulfobacteriota</taxon>
        <taxon>Desulfobulbia</taxon>
        <taxon>Desulfobulbales</taxon>
        <taxon>Desulfocapsaceae</taxon>
        <taxon>Desulforhopalus</taxon>
    </lineage>
</organism>
<dbReference type="GO" id="GO:0009279">
    <property type="term" value="C:cell outer membrane"/>
    <property type="evidence" value="ECO:0007669"/>
    <property type="project" value="InterPro"/>
</dbReference>
<feature type="region of interest" description="Disordered" evidence="1">
    <location>
        <begin position="32"/>
        <end position="52"/>
    </location>
</feature>
<dbReference type="AlphaFoldDB" id="A0A1H0K1Y2"/>
<feature type="chain" id="PRO_5011524103" evidence="2">
    <location>
        <begin position="29"/>
        <end position="345"/>
    </location>
</feature>
<keyword evidence="3" id="KW-0378">Hydrolase</keyword>
<dbReference type="Pfam" id="PF01278">
    <property type="entry name" value="Omptin"/>
    <property type="match status" value="1"/>
</dbReference>
<dbReference type="STRING" id="91360.SAMN05660330_00411"/>
<evidence type="ECO:0000313" key="4">
    <source>
        <dbReference type="Proteomes" id="UP000199073"/>
    </source>
</evidence>